<dbReference type="EMBL" id="AGNL01048647">
    <property type="protein sequence ID" value="EJK45262.1"/>
    <property type="molecule type" value="Genomic_DNA"/>
</dbReference>
<protein>
    <recommendedName>
        <fullName evidence="4">Sulfotransferase domain-containing protein</fullName>
    </recommendedName>
</protein>
<reference evidence="2 3" key="1">
    <citation type="journal article" date="2012" name="Genome Biol.">
        <title>Genome and low-iron response of an oceanic diatom adapted to chronic iron limitation.</title>
        <authorList>
            <person name="Lommer M."/>
            <person name="Specht M."/>
            <person name="Roy A.S."/>
            <person name="Kraemer L."/>
            <person name="Andreson R."/>
            <person name="Gutowska M.A."/>
            <person name="Wolf J."/>
            <person name="Bergner S.V."/>
            <person name="Schilhabel M.B."/>
            <person name="Klostermeier U.C."/>
            <person name="Beiko R.G."/>
            <person name="Rosenstiel P."/>
            <person name="Hippler M."/>
            <person name="Laroche J."/>
        </authorList>
    </citation>
    <scope>NUCLEOTIDE SEQUENCE [LARGE SCALE GENOMIC DNA]</scope>
    <source>
        <strain evidence="2 3">CCMP1005</strain>
    </source>
</reference>
<keyword evidence="3" id="KW-1185">Reference proteome</keyword>
<dbReference type="InterPro" id="IPR027417">
    <property type="entry name" value="P-loop_NTPase"/>
</dbReference>
<dbReference type="Gene3D" id="3.40.50.300">
    <property type="entry name" value="P-loop containing nucleotide triphosphate hydrolases"/>
    <property type="match status" value="1"/>
</dbReference>
<dbReference type="eggNOG" id="ENOG502R0WZ">
    <property type="taxonomic scope" value="Eukaryota"/>
</dbReference>
<accession>K0RFE6</accession>
<organism evidence="2 3">
    <name type="scientific">Thalassiosira oceanica</name>
    <name type="common">Marine diatom</name>
    <dbReference type="NCBI Taxonomy" id="159749"/>
    <lineage>
        <taxon>Eukaryota</taxon>
        <taxon>Sar</taxon>
        <taxon>Stramenopiles</taxon>
        <taxon>Ochrophyta</taxon>
        <taxon>Bacillariophyta</taxon>
        <taxon>Coscinodiscophyceae</taxon>
        <taxon>Thalassiosirophycidae</taxon>
        <taxon>Thalassiosirales</taxon>
        <taxon>Thalassiosiraceae</taxon>
        <taxon>Thalassiosira</taxon>
    </lineage>
</organism>
<dbReference type="AlphaFoldDB" id="K0RFE6"/>
<evidence type="ECO:0000313" key="3">
    <source>
        <dbReference type="Proteomes" id="UP000266841"/>
    </source>
</evidence>
<dbReference type="OrthoDB" id="508697at2759"/>
<proteinExistence type="predicted"/>
<name>K0RFE6_THAOC</name>
<evidence type="ECO:0000313" key="2">
    <source>
        <dbReference type="EMBL" id="EJK45262.1"/>
    </source>
</evidence>
<feature type="compositionally biased region" description="Basic and acidic residues" evidence="1">
    <location>
        <begin position="51"/>
        <end position="64"/>
    </location>
</feature>
<gene>
    <name evidence="2" type="ORF">THAOC_36129</name>
</gene>
<feature type="compositionally biased region" description="Basic residues" evidence="1">
    <location>
        <begin position="149"/>
        <end position="158"/>
    </location>
</feature>
<dbReference type="OMA" id="HYHKTGY"/>
<comment type="caution">
    <text evidence="2">The sequence shown here is derived from an EMBL/GenBank/DDBJ whole genome shotgun (WGS) entry which is preliminary data.</text>
</comment>
<dbReference type="Proteomes" id="UP000266841">
    <property type="component" value="Unassembled WGS sequence"/>
</dbReference>
<feature type="compositionally biased region" description="Polar residues" evidence="1">
    <location>
        <begin position="69"/>
        <end position="94"/>
    </location>
</feature>
<evidence type="ECO:0008006" key="4">
    <source>
        <dbReference type="Google" id="ProtNLM"/>
    </source>
</evidence>
<sequence>MSTASEGANQVESRRWRQFIPLIIIGCLAFRESYVVTSGVESYKTRPAARRRGDEEIETLKSPKEPGTGRQSWTMDGLSMENNDTTTKESSLSIHSIIVGPDGEDDDSQKDENLHSNDFQDFDKVSLSTTTRDDVRSIENSASADASPGKRKRRKDRRSKGESGTTARESIPLDREEHKCAIFIVHYHKTGYVLSRELKNLVRVLESEAAYPDMEGKRFSGFKHFQSGLDDETGKRFAFDQYGNWPRSAFQTRNHRKETNLPNRFDMSPASLYVQESPDIFADDSAVLENMNTAEGGTKIIHFVRNPFEMVLSNYFYHSAVPTPEKWVHTGKPCVDTYEGNATLSSHIVPTLRSYINGTDLSPSFLDEVDGIMSLCNSLFRSRAGMDNATLYEHLLQLDRLDGLRLATAHMAVASSESVKHLAGGDILRMANNIVRFEGLVRAAPDKIHVKTVAMGDFIGDTQRSIEDFFDFIFGEDNKHITDELKKRAAISQVKKYEKKTLKSNHVTQGNSDDKRIKADLRHQLVMDPILGPLLNFTEILVNSALSL</sequence>
<evidence type="ECO:0000256" key="1">
    <source>
        <dbReference type="SAM" id="MobiDB-lite"/>
    </source>
</evidence>
<feature type="region of interest" description="Disordered" evidence="1">
    <location>
        <begin position="43"/>
        <end position="172"/>
    </location>
</feature>